<dbReference type="EMBL" id="JAFHLR010000031">
    <property type="protein sequence ID" value="KAG5471868.1"/>
    <property type="molecule type" value="Genomic_DNA"/>
</dbReference>
<feature type="compositionally biased region" description="Polar residues" evidence="2">
    <location>
        <begin position="701"/>
        <end position="711"/>
    </location>
</feature>
<feature type="region of interest" description="Disordered" evidence="2">
    <location>
        <begin position="612"/>
        <end position="663"/>
    </location>
</feature>
<sequence>MPTATCRSLSLSELHVNDDATLAALTEHTLLFPRSTAAAVAFLSPMSVLREETRVEVGADTTDPSHADCSLDRSRHGSMASSRFSSRLSRRSSVRDEVQWLDEYLRKQRVIRYMQEERERAERSKLLREEHDVWVELCDRERVERLKYMTEQEIAELLQREADEARRESYGADQSHQRATEDVLRRRHVMENVRRKDEDLAVPRLNNHVLADGARRAAQQEVSEAVKPMPVADGARRAFTQSRLREEDLKEKCKQLTTELEEAKAAAAQAQLHQKRAEEDLAREQEKMRKEKSVAAAGKETEDRLSKELDEVRQQLTATETERRKAEAARAQAAQDAARKEKELTSLRMRNEELAAQKAAAEDERQRGSMSKEELKAWMDTLEKEQAARSNAEAEVAALREQVKALEAKLAATSAPDPKEAAENLRKLKAVADDARKAQADLLKERQLREMAEAAAAEAKDALMKEQAAREKVEKEARTALSESTLTTPQRQSVESDRTKKAEAERMLEEMRRAHKRGEVEKTALMREIEKVKRDLEVEAAARSQLEQLASQVVSADDRALREEVYRLRKELQASQEECDAARRDTVACQRNAELEIASLKAWCERLQQQHRMQQQPLQNDEEFTPRTSTPTPHSRTSRYARKPISKDAAEAQRQADEKVASDQGIFELKAHVTRLQTDLEKSKEQEKRAVAEMEKALQALNASSDRSSPGSRKVLPNQRQSPAEKEPGAKEEAMMERVGALEREAAEAQRKYDDLVASYKEAEATLCEAERQVAAQRAQIEELQKKDADPPRTSALARVEATHSEPIEAAAVEITNVFEERIKALERNLMREHEAREAAEKRAEELQKRVGVRGIGAEPKADHAEANIAASGAGAKDNFQKATCGCF</sequence>
<feature type="compositionally biased region" description="Basic and acidic residues" evidence="2">
    <location>
        <begin position="275"/>
        <end position="313"/>
    </location>
</feature>
<organism evidence="3 4">
    <name type="scientific">Leishmania orientalis</name>
    <dbReference type="NCBI Taxonomy" id="2249476"/>
    <lineage>
        <taxon>Eukaryota</taxon>
        <taxon>Discoba</taxon>
        <taxon>Euglenozoa</taxon>
        <taxon>Kinetoplastea</taxon>
        <taxon>Metakinetoplastina</taxon>
        <taxon>Trypanosomatida</taxon>
        <taxon>Trypanosomatidae</taxon>
        <taxon>Leishmaniinae</taxon>
        <taxon>Leishmania</taxon>
    </lineage>
</organism>
<reference evidence="3 4" key="1">
    <citation type="submission" date="2021-02" db="EMBL/GenBank/DDBJ databases">
        <title>Leishmania (Mundinia) orientalis Genome sequencing and assembly.</title>
        <authorList>
            <person name="Almutairi H."/>
            <person name="Gatherer D."/>
        </authorList>
    </citation>
    <scope>NUCLEOTIDE SEQUENCE [LARGE SCALE GENOMIC DNA]</scope>
    <source>
        <strain evidence="3">LSCM4</strain>
    </source>
</reference>
<accession>A0A836H869</accession>
<evidence type="ECO:0000256" key="1">
    <source>
        <dbReference type="SAM" id="Coils"/>
    </source>
</evidence>
<feature type="region of interest" description="Disordered" evidence="2">
    <location>
        <begin position="701"/>
        <end position="737"/>
    </location>
</feature>
<proteinExistence type="predicted"/>
<comment type="caution">
    <text evidence="3">The sequence shown here is derived from an EMBL/GenBank/DDBJ whole genome shotgun (WGS) entry which is preliminary data.</text>
</comment>
<feature type="coiled-coil region" evidence="1">
    <location>
        <begin position="823"/>
        <end position="850"/>
    </location>
</feature>
<feature type="compositionally biased region" description="Low complexity" evidence="2">
    <location>
        <begin position="626"/>
        <end position="635"/>
    </location>
</feature>
<evidence type="ECO:0000313" key="4">
    <source>
        <dbReference type="Proteomes" id="UP000674143"/>
    </source>
</evidence>
<keyword evidence="4" id="KW-1185">Reference proteome</keyword>
<evidence type="ECO:0000313" key="3">
    <source>
        <dbReference type="EMBL" id="KAG5471868.1"/>
    </source>
</evidence>
<gene>
    <name evidence="3" type="ORF">LSCM4_03428</name>
</gene>
<feature type="compositionally biased region" description="Basic and acidic residues" evidence="2">
    <location>
        <begin position="645"/>
        <end position="661"/>
    </location>
</feature>
<dbReference type="RefSeq" id="XP_067060985.1">
    <property type="nucleotide sequence ID" value="XM_067205433.1"/>
</dbReference>
<dbReference type="GeneID" id="92359367"/>
<dbReference type="Proteomes" id="UP000674143">
    <property type="component" value="Chromosome 31"/>
</dbReference>
<dbReference type="SMR" id="A0A836H869"/>
<feature type="compositionally biased region" description="Basic and acidic residues" evidence="2">
    <location>
        <begin position="723"/>
        <end position="737"/>
    </location>
</feature>
<feature type="compositionally biased region" description="Polar residues" evidence="2">
    <location>
        <begin position="481"/>
        <end position="493"/>
    </location>
</feature>
<feature type="region of interest" description="Disordered" evidence="2">
    <location>
        <begin position="269"/>
        <end position="343"/>
    </location>
</feature>
<name>A0A836H869_9TRYP</name>
<evidence type="ECO:0008006" key="5">
    <source>
        <dbReference type="Google" id="ProtNLM"/>
    </source>
</evidence>
<feature type="region of interest" description="Disordered" evidence="2">
    <location>
        <begin position="476"/>
        <end position="501"/>
    </location>
</feature>
<dbReference type="KEGG" id="loi:92359367"/>
<feature type="region of interest" description="Disordered" evidence="2">
    <location>
        <begin position="55"/>
        <end position="75"/>
    </location>
</feature>
<evidence type="ECO:0000256" key="2">
    <source>
        <dbReference type="SAM" id="MobiDB-lite"/>
    </source>
</evidence>
<dbReference type="AlphaFoldDB" id="A0A836H869"/>
<protein>
    <recommendedName>
        <fullName evidence="5">200 kDa antigen p200</fullName>
    </recommendedName>
</protein>
<keyword evidence="1" id="KW-0175">Coiled coil</keyword>